<dbReference type="InterPro" id="IPR051459">
    <property type="entry name" value="Cytochrome_c-type_DH"/>
</dbReference>
<feature type="binding site" description="covalent" evidence="4">
    <location>
        <position position="334"/>
    </location>
    <ligand>
        <name>heme c</name>
        <dbReference type="ChEBI" id="CHEBI:61717"/>
        <label>3</label>
    </ligand>
</feature>
<dbReference type="Pfam" id="PF00034">
    <property type="entry name" value="Cytochrom_C"/>
    <property type="match status" value="2"/>
</dbReference>
<dbReference type="InterPro" id="IPR036909">
    <property type="entry name" value="Cyt_c-like_dom_sf"/>
</dbReference>
<dbReference type="InterPro" id="IPR014353">
    <property type="entry name" value="Membr-bd_ADH_cyt_c"/>
</dbReference>
<dbReference type="PROSITE" id="PS51007">
    <property type="entry name" value="CYTC"/>
    <property type="match status" value="3"/>
</dbReference>
<keyword evidence="2 5" id="KW-0479">Metal-binding</keyword>
<feature type="domain" description="Cytochrome c" evidence="7">
    <location>
        <begin position="192"/>
        <end position="302"/>
    </location>
</feature>
<reference evidence="8 9" key="1">
    <citation type="submission" date="2018-10" db="EMBL/GenBank/DDBJ databases">
        <authorList>
            <person name="Criscuolo A."/>
        </authorList>
    </citation>
    <scope>NUCLEOTIDE SEQUENCE [LARGE SCALE GENOMIC DNA]</scope>
    <source>
        <strain evidence="8">DnA1</strain>
    </source>
</reference>
<evidence type="ECO:0000256" key="4">
    <source>
        <dbReference type="PIRSR" id="PIRSR000018-50"/>
    </source>
</evidence>
<dbReference type="GO" id="GO:0020037">
    <property type="term" value="F:heme binding"/>
    <property type="evidence" value="ECO:0007669"/>
    <property type="project" value="InterPro"/>
</dbReference>
<evidence type="ECO:0000256" key="3">
    <source>
        <dbReference type="ARBA" id="ARBA00023004"/>
    </source>
</evidence>
<gene>
    <name evidence="8" type="primary">adhB_4</name>
    <name evidence="8" type="ORF">PIGHUM_02883</name>
</gene>
<keyword evidence="9" id="KW-1185">Reference proteome</keyword>
<dbReference type="GO" id="GO:0009055">
    <property type="term" value="F:electron transfer activity"/>
    <property type="evidence" value="ECO:0007669"/>
    <property type="project" value="InterPro"/>
</dbReference>
<keyword evidence="3 5" id="KW-0408">Iron</keyword>
<feature type="binding site" description="covalent" evidence="4">
    <location>
        <position position="331"/>
    </location>
    <ligand>
        <name>heme c</name>
        <dbReference type="ChEBI" id="CHEBI:61717"/>
        <label>3</label>
    </ligand>
</feature>
<name>A0A3P4B6J5_9BURK</name>
<feature type="binding site" description="covalent" evidence="4">
    <location>
        <position position="207"/>
    </location>
    <ligand>
        <name>heme c</name>
        <dbReference type="ChEBI" id="CHEBI:61717"/>
        <label>2</label>
    </ligand>
</feature>
<dbReference type="GO" id="GO:0005506">
    <property type="term" value="F:iron ion binding"/>
    <property type="evidence" value="ECO:0007669"/>
    <property type="project" value="InterPro"/>
</dbReference>
<dbReference type="AlphaFoldDB" id="A0A3P4B6J5"/>
<sequence>MKVRTFMAGVGMLAIAGVAAVFWAGYREHGGTAAPVSAETDAGQRVERGRYLARLGNCMGCHTAAGGQAYAGGRALDTPFGVFYGPNLTPDPRHGLGNWSADDFWRALHHGKTPDGSLLYPAFPYPSYRNVSRADADALFAYLQSLPPAAQENRPHELKFPYDQRWLVAVWRAFYFRPQSDRPDTPPEERSEAWLRGRYLVQGLAHCAECHTPRNRLGAMALSAGLAGSRIEGQSWYAPPLTGDQATGLGAWTEQDIVELLKTGVSRRSHAAGPMAEAILQGFQHAQESDLRAMAVYLKSLPAAGTDKAALAEPASQAVMQNGGRLYRQYCAQCHQDDGKGNVPAWPPLAGNISVMAAAPDNAIHMVLSGGFPPSTAGNPEPHGMPPFGQMLNDQDVAAVVSYIRQSWDNQASAVSLPEVRKVREAAR</sequence>
<feature type="domain" description="Cytochrome c" evidence="7">
    <location>
        <begin position="318"/>
        <end position="408"/>
    </location>
</feature>
<feature type="binding site" description="axial binding residue" evidence="5">
    <location>
        <position position="335"/>
    </location>
    <ligand>
        <name>heme c</name>
        <dbReference type="ChEBI" id="CHEBI:61717"/>
        <label>3</label>
    </ligand>
    <ligandPart>
        <name>Fe</name>
        <dbReference type="ChEBI" id="CHEBI:18248"/>
    </ligandPart>
</feature>
<accession>A0A3P4B6J5</accession>
<feature type="transmembrane region" description="Helical" evidence="6">
    <location>
        <begin position="7"/>
        <end position="26"/>
    </location>
</feature>
<dbReference type="GO" id="GO:0016614">
    <property type="term" value="F:oxidoreductase activity, acting on CH-OH group of donors"/>
    <property type="evidence" value="ECO:0007669"/>
    <property type="project" value="InterPro"/>
</dbReference>
<dbReference type="Gene3D" id="1.10.760.10">
    <property type="entry name" value="Cytochrome c-like domain"/>
    <property type="match status" value="3"/>
</dbReference>
<dbReference type="GO" id="GO:0016020">
    <property type="term" value="C:membrane"/>
    <property type="evidence" value="ECO:0007669"/>
    <property type="project" value="InterPro"/>
</dbReference>
<feature type="binding site" description="covalent" evidence="4">
    <location>
        <position position="210"/>
    </location>
    <ligand>
        <name>heme c</name>
        <dbReference type="ChEBI" id="CHEBI:61717"/>
        <label>2</label>
    </ligand>
</feature>
<proteinExistence type="predicted"/>
<dbReference type="RefSeq" id="WP_124080273.1">
    <property type="nucleotide sequence ID" value="NZ_UWPJ01000023.1"/>
</dbReference>
<evidence type="ECO:0000256" key="6">
    <source>
        <dbReference type="SAM" id="Phobius"/>
    </source>
</evidence>
<keyword evidence="1 4" id="KW-0349">Heme</keyword>
<feature type="binding site" description="covalent" evidence="4">
    <location>
        <position position="61"/>
    </location>
    <ligand>
        <name>heme c</name>
        <dbReference type="ChEBI" id="CHEBI:61717"/>
        <label>1</label>
    </ligand>
</feature>
<feature type="binding site" description="covalent" evidence="4">
    <location>
        <position position="58"/>
    </location>
    <ligand>
        <name>heme c</name>
        <dbReference type="ChEBI" id="CHEBI:61717"/>
        <label>1</label>
    </ligand>
</feature>
<dbReference type="EMBL" id="UWPJ01000023">
    <property type="protein sequence ID" value="VCU70805.1"/>
    <property type="molecule type" value="Genomic_DNA"/>
</dbReference>
<dbReference type="PANTHER" id="PTHR35008:SF4">
    <property type="entry name" value="BLL4482 PROTEIN"/>
    <property type="match status" value="1"/>
</dbReference>
<keyword evidence="6" id="KW-0812">Transmembrane</keyword>
<protein>
    <submittedName>
        <fullName evidence="8">Alcohol dehydrogenase cytochrome c subunit</fullName>
    </submittedName>
</protein>
<dbReference type="PANTHER" id="PTHR35008">
    <property type="entry name" value="BLL4482 PROTEIN-RELATED"/>
    <property type="match status" value="1"/>
</dbReference>
<dbReference type="Proteomes" id="UP000277294">
    <property type="component" value="Unassembled WGS sequence"/>
</dbReference>
<feature type="binding site" description="axial binding residue" evidence="5">
    <location>
        <position position="211"/>
    </location>
    <ligand>
        <name>heme c</name>
        <dbReference type="ChEBI" id="CHEBI:61717"/>
        <label>2</label>
    </ligand>
    <ligandPart>
        <name>Fe</name>
        <dbReference type="ChEBI" id="CHEBI:18248"/>
    </ligandPart>
</feature>
<evidence type="ECO:0000256" key="2">
    <source>
        <dbReference type="ARBA" id="ARBA00022723"/>
    </source>
</evidence>
<keyword evidence="6" id="KW-1133">Transmembrane helix</keyword>
<feature type="domain" description="Cytochrome c" evidence="7">
    <location>
        <begin position="44"/>
        <end position="147"/>
    </location>
</feature>
<keyword evidence="6" id="KW-0472">Membrane</keyword>
<evidence type="ECO:0000313" key="9">
    <source>
        <dbReference type="Proteomes" id="UP000277294"/>
    </source>
</evidence>
<evidence type="ECO:0000256" key="5">
    <source>
        <dbReference type="PIRSR" id="PIRSR000018-51"/>
    </source>
</evidence>
<evidence type="ECO:0000259" key="7">
    <source>
        <dbReference type="PROSITE" id="PS51007"/>
    </source>
</evidence>
<evidence type="ECO:0000256" key="1">
    <source>
        <dbReference type="ARBA" id="ARBA00022617"/>
    </source>
</evidence>
<organism evidence="8 9">
    <name type="scientific">Pigmentiphaga humi</name>
    <dbReference type="NCBI Taxonomy" id="2478468"/>
    <lineage>
        <taxon>Bacteria</taxon>
        <taxon>Pseudomonadati</taxon>
        <taxon>Pseudomonadota</taxon>
        <taxon>Betaproteobacteria</taxon>
        <taxon>Burkholderiales</taxon>
        <taxon>Alcaligenaceae</taxon>
        <taxon>Pigmentiphaga</taxon>
    </lineage>
</organism>
<comment type="cofactor">
    <cofactor evidence="4">
        <name>heme c</name>
        <dbReference type="ChEBI" id="CHEBI:61717"/>
    </cofactor>
    <text evidence="4">Binds 3 heme c groups covalently per subunit.</text>
</comment>
<dbReference type="SUPFAM" id="SSF46626">
    <property type="entry name" value="Cytochrome c"/>
    <property type="match status" value="3"/>
</dbReference>
<dbReference type="PIRSF" id="PIRSF000018">
    <property type="entry name" value="Mb_ADH_cyt_c"/>
    <property type="match status" value="1"/>
</dbReference>
<feature type="binding site" description="axial binding residue" evidence="5">
    <location>
        <position position="62"/>
    </location>
    <ligand>
        <name>heme c</name>
        <dbReference type="ChEBI" id="CHEBI:61717"/>
        <label>1</label>
    </ligand>
    <ligandPart>
        <name>Fe</name>
        <dbReference type="ChEBI" id="CHEBI:18248"/>
    </ligandPart>
</feature>
<evidence type="ECO:0000313" key="8">
    <source>
        <dbReference type="EMBL" id="VCU70805.1"/>
    </source>
</evidence>
<dbReference type="InterPro" id="IPR009056">
    <property type="entry name" value="Cyt_c-like_dom"/>
</dbReference>
<dbReference type="OrthoDB" id="9809720at2"/>